<organism evidence="1 2">
    <name type="scientific">Eragrostis curvula</name>
    <name type="common">weeping love grass</name>
    <dbReference type="NCBI Taxonomy" id="38414"/>
    <lineage>
        <taxon>Eukaryota</taxon>
        <taxon>Viridiplantae</taxon>
        <taxon>Streptophyta</taxon>
        <taxon>Embryophyta</taxon>
        <taxon>Tracheophyta</taxon>
        <taxon>Spermatophyta</taxon>
        <taxon>Magnoliopsida</taxon>
        <taxon>Liliopsida</taxon>
        <taxon>Poales</taxon>
        <taxon>Poaceae</taxon>
        <taxon>PACMAD clade</taxon>
        <taxon>Chloridoideae</taxon>
        <taxon>Eragrostideae</taxon>
        <taxon>Eragrostidinae</taxon>
        <taxon>Eragrostis</taxon>
    </lineage>
</organism>
<dbReference type="OrthoDB" id="274691at2759"/>
<dbReference type="Gramene" id="TVU14205">
    <property type="protein sequence ID" value="TVU14205"/>
    <property type="gene ID" value="EJB05_37657"/>
</dbReference>
<feature type="non-terminal residue" evidence="1">
    <location>
        <position position="1"/>
    </location>
</feature>
<name>A0A5J9TSG0_9POAL</name>
<protein>
    <submittedName>
        <fullName evidence="1">Uncharacterized protein</fullName>
    </submittedName>
</protein>
<dbReference type="EMBL" id="RWGY01000031">
    <property type="protein sequence ID" value="TVU14205.1"/>
    <property type="molecule type" value="Genomic_DNA"/>
</dbReference>
<proteinExistence type="predicted"/>
<sequence length="85" mass="9365">MAKPINSALTTSTIQLTTYAHLGGRRGFSKVVWTVKEYVGGGSSPYITLYYRSFDGEKGTHIHKCTRFLPKPGAANGTPVHFDFQ</sequence>
<evidence type="ECO:0000313" key="2">
    <source>
        <dbReference type="Proteomes" id="UP000324897"/>
    </source>
</evidence>
<evidence type="ECO:0000313" key="1">
    <source>
        <dbReference type="EMBL" id="TVU14205.1"/>
    </source>
</evidence>
<gene>
    <name evidence="1" type="ORF">EJB05_37657</name>
</gene>
<reference evidence="1 2" key="1">
    <citation type="journal article" date="2019" name="Sci. Rep.">
        <title>A high-quality genome of Eragrostis curvula grass provides insights into Poaceae evolution and supports new strategies to enhance forage quality.</title>
        <authorList>
            <person name="Carballo J."/>
            <person name="Santos B.A.C.M."/>
            <person name="Zappacosta D."/>
            <person name="Garbus I."/>
            <person name="Selva J.P."/>
            <person name="Gallo C.A."/>
            <person name="Diaz A."/>
            <person name="Albertini E."/>
            <person name="Caccamo M."/>
            <person name="Echenique V."/>
        </authorList>
    </citation>
    <scope>NUCLEOTIDE SEQUENCE [LARGE SCALE GENOMIC DNA]</scope>
    <source>
        <strain evidence="2">cv. Victoria</strain>
        <tissue evidence="1">Leaf</tissue>
    </source>
</reference>
<dbReference type="Proteomes" id="UP000324897">
    <property type="component" value="Unassembled WGS sequence"/>
</dbReference>
<accession>A0A5J9TSG0</accession>
<dbReference type="AlphaFoldDB" id="A0A5J9TSG0"/>
<comment type="caution">
    <text evidence="1">The sequence shown here is derived from an EMBL/GenBank/DDBJ whole genome shotgun (WGS) entry which is preliminary data.</text>
</comment>
<keyword evidence="2" id="KW-1185">Reference proteome</keyword>